<dbReference type="STRING" id="1244083.CSUNSWCD_1098"/>
<evidence type="ECO:0000313" key="2">
    <source>
        <dbReference type="Proteomes" id="UP000011939"/>
    </source>
</evidence>
<sequence>MLGAFAYLAAMHRLFLVGYLGRQIYAQNEPAYYALNFTFTILKR</sequence>
<dbReference type="PATRIC" id="fig|1244083.3.peg.2345"/>
<dbReference type="AlphaFoldDB" id="M5INC8"/>
<comment type="caution">
    <text evidence="1">The sequence shown here is derived from an EMBL/GenBank/DDBJ whole genome shotgun (WGS) entry which is preliminary data.</text>
</comment>
<evidence type="ECO:0000313" key="1">
    <source>
        <dbReference type="EMBL" id="EKU10224.1"/>
    </source>
</evidence>
<dbReference type="Proteomes" id="UP000011939">
    <property type="component" value="Unassembled WGS sequence"/>
</dbReference>
<proteinExistence type="predicted"/>
<accession>M5INC8</accession>
<dbReference type="EMBL" id="AMZQ01000018">
    <property type="protein sequence ID" value="EKU10224.1"/>
    <property type="molecule type" value="Genomic_DNA"/>
</dbReference>
<reference evidence="1 2" key="1">
    <citation type="journal article" date="2013" name="Genome Announc.">
        <title>Genome Sequence of Campylobacter showae UNSWCD, Isolated from a Patient with Crohn's Disease.</title>
        <authorList>
            <person name="Tay A.P."/>
            <person name="Kaakoush N.O."/>
            <person name="Deshpande N.P."/>
            <person name="Chen Z."/>
            <person name="Mitchell H."/>
            <person name="Wilkins M.R."/>
        </authorList>
    </citation>
    <scope>NUCLEOTIDE SEQUENCE [LARGE SCALE GENOMIC DNA]</scope>
    <source>
        <strain evidence="1 2">CSUNSWCD</strain>
    </source>
</reference>
<protein>
    <submittedName>
        <fullName evidence="1">Uncharacterized protein</fullName>
    </submittedName>
</protein>
<organism evidence="1 2">
    <name type="scientific">Campylobacter showae CSUNSWCD</name>
    <dbReference type="NCBI Taxonomy" id="1244083"/>
    <lineage>
        <taxon>Bacteria</taxon>
        <taxon>Pseudomonadati</taxon>
        <taxon>Campylobacterota</taxon>
        <taxon>Epsilonproteobacteria</taxon>
        <taxon>Campylobacterales</taxon>
        <taxon>Campylobacteraceae</taxon>
        <taxon>Campylobacter</taxon>
    </lineage>
</organism>
<gene>
    <name evidence="1" type="ORF">CSUNSWCD_1098</name>
</gene>
<name>M5INC8_9BACT</name>